<keyword evidence="5" id="KW-1185">Reference proteome</keyword>
<evidence type="ECO:0000256" key="1">
    <source>
        <dbReference type="SAM" id="MobiDB-lite"/>
    </source>
</evidence>
<proteinExistence type="predicted"/>
<dbReference type="Proteomes" id="UP000509510">
    <property type="component" value="Chromosome VI"/>
</dbReference>
<reference evidence="5" key="1">
    <citation type="submission" date="2020-06" db="EMBL/GenBank/DDBJ databases">
        <title>A chromosome-scale genome assembly of Talaromyces rugulosus W13939.</title>
        <authorList>
            <person name="Wang B."/>
            <person name="Guo L."/>
            <person name="Ye K."/>
            <person name="Wang L."/>
        </authorList>
    </citation>
    <scope>NUCLEOTIDE SEQUENCE [LARGE SCALE GENOMIC DNA]</scope>
    <source>
        <strain evidence="5">W13939</strain>
    </source>
</reference>
<dbReference type="Pfam" id="PF22974">
    <property type="entry name" value="DUF7029"/>
    <property type="match status" value="1"/>
</dbReference>
<dbReference type="InterPro" id="IPR054293">
    <property type="entry name" value="DUF7029"/>
</dbReference>
<dbReference type="OrthoDB" id="160645at2759"/>
<dbReference type="GeneID" id="55998447"/>
<gene>
    <name evidence="4" type="ORF">TRUGW13939_10968</name>
</gene>
<evidence type="ECO:0008006" key="6">
    <source>
        <dbReference type="Google" id="ProtNLM"/>
    </source>
</evidence>
<feature type="domain" description="DUF7223" evidence="3">
    <location>
        <begin position="426"/>
        <end position="635"/>
    </location>
</feature>
<dbReference type="EMBL" id="CP055903">
    <property type="protein sequence ID" value="QKX63797.1"/>
    <property type="molecule type" value="Genomic_DNA"/>
</dbReference>
<dbReference type="InterPro" id="IPR055647">
    <property type="entry name" value="DUF7223"/>
</dbReference>
<protein>
    <recommendedName>
        <fullName evidence="6">Peptidase A1 domain-containing protein</fullName>
    </recommendedName>
</protein>
<feature type="region of interest" description="Disordered" evidence="1">
    <location>
        <begin position="196"/>
        <end position="232"/>
    </location>
</feature>
<dbReference type="AlphaFoldDB" id="A0A7H8RCI2"/>
<evidence type="ECO:0000259" key="3">
    <source>
        <dbReference type="Pfam" id="PF23865"/>
    </source>
</evidence>
<evidence type="ECO:0000259" key="2">
    <source>
        <dbReference type="Pfam" id="PF22974"/>
    </source>
</evidence>
<feature type="domain" description="DUF7029" evidence="2">
    <location>
        <begin position="92"/>
        <end position="183"/>
    </location>
</feature>
<dbReference type="Pfam" id="PF23865">
    <property type="entry name" value="DUF7223"/>
    <property type="match status" value="1"/>
</dbReference>
<evidence type="ECO:0000313" key="5">
    <source>
        <dbReference type="Proteomes" id="UP000509510"/>
    </source>
</evidence>
<evidence type="ECO:0000313" key="4">
    <source>
        <dbReference type="EMBL" id="QKX63797.1"/>
    </source>
</evidence>
<accession>A0A7H8RCI2</accession>
<sequence>MLLKQVIAGLVIPTATSAIGHHGALHGLLQATPSFSGDSIVLHPGLHPEHNASDVAHLRPERTKNLYYSQEGHRSALHGAKHASVDAVFVRDTVVLDHSSHIKTITCDSGDIHICFQTLEALDVVTETWVDRDSFNLVTYHVGCGDETSGKRTFFHASDLTVYPDTMCAVMAAVPVEEEKALDSGVVTWGTYESPDDRRRSPIKGHVRAVQPPTKPKLRKTPGGKPASMSRRPASMMRNGIKLHNGTMHGNGTNGTVPVYQDFMDLTTQPVALRTFFNDSKIDTTHMQDEVNVMDFMPMDGEMEKMNTTEMGGTNMTRRHTSLMSRRHADMMHRRGIFGDIWEGLKKLGKLIGDFFTGAAKLVATVGDLIVNFAVISLKLLMVPFGVPFDHSMNYDIVLDKRLDGLGGGNKPPKIFGIGNGFTLAKTVEHGAEFYVQCAKCGVHANMNLNGRLAFSIQNGVTEGFVEFNNNDEFILDAQFGISLSGKLATKTWETPVKDRSGRQLTAIPFSPLSIPGIITIGPQGSISVAFTATLEGKAELLVGGSLRIAPGTARVSVKEKDNNGIHGLEVTFTPVLKATGSFTVTGDLGLPIAIECGIDVLNGKFKKTVGLVDTPSIYVQAIASNDPSTPCHDGVEVRLGAKNRIHVAALDLWDYDIRDDIIYEAGLGCVTKDGWDSGKVQPSKTIIDAVVKKSDGDPTKENTPLKDVAKNLKQPPGKQGFRLLMDADEDSVLVSGNDGGIYAVDRSQNYDLSAPWGTLDMTKNPLTLDVFGRIIAYTWLSPLKYGDQDVLVPALAEMLVVDPKKVPDEYKACSIAQMSATSNGIKPYGIPLVYEPEFKSQIEGYQEPLHKPTVCKTENGLRLYATRDTITKEGRVMFDNGRQDEFFDKYWEDILQTYVGVGLKDCRTIRLTSDIKGATK</sequence>
<organism evidence="4 5">
    <name type="scientific">Talaromyces rugulosus</name>
    <name type="common">Penicillium rugulosum</name>
    <dbReference type="NCBI Taxonomy" id="121627"/>
    <lineage>
        <taxon>Eukaryota</taxon>
        <taxon>Fungi</taxon>
        <taxon>Dikarya</taxon>
        <taxon>Ascomycota</taxon>
        <taxon>Pezizomycotina</taxon>
        <taxon>Eurotiomycetes</taxon>
        <taxon>Eurotiomycetidae</taxon>
        <taxon>Eurotiales</taxon>
        <taxon>Trichocomaceae</taxon>
        <taxon>Talaromyces</taxon>
        <taxon>Talaromyces sect. Islandici</taxon>
    </lineage>
</organism>
<name>A0A7H8RCI2_TALRU</name>
<dbReference type="RefSeq" id="XP_035349971.1">
    <property type="nucleotide sequence ID" value="XM_035494078.1"/>
</dbReference>
<dbReference type="KEGG" id="trg:TRUGW13939_10968"/>